<dbReference type="GO" id="GO:0038165">
    <property type="term" value="P:oncostatin-M-mediated signaling pathway"/>
    <property type="evidence" value="ECO:0007669"/>
    <property type="project" value="InterPro"/>
</dbReference>
<dbReference type="GO" id="GO:0005147">
    <property type="term" value="F:oncostatin-M receptor binding"/>
    <property type="evidence" value="ECO:0007669"/>
    <property type="project" value="InterPro"/>
</dbReference>
<dbReference type="SUPFAM" id="SSF47266">
    <property type="entry name" value="4-helical cytokines"/>
    <property type="match status" value="1"/>
</dbReference>
<dbReference type="Gene3D" id="1.20.1250.10">
    <property type="match status" value="1"/>
</dbReference>
<evidence type="ECO:0000313" key="4">
    <source>
        <dbReference type="Proteomes" id="UP000515140"/>
    </source>
</evidence>
<keyword evidence="2" id="KW-0202">Cytokine</keyword>
<dbReference type="GO" id="GO:0006955">
    <property type="term" value="P:immune response"/>
    <property type="evidence" value="ECO:0007669"/>
    <property type="project" value="InterPro"/>
</dbReference>
<dbReference type="PANTHER" id="PTHR14261:SF0">
    <property type="entry name" value="ONCOSTATIN-M"/>
    <property type="match status" value="1"/>
</dbReference>
<dbReference type="GO" id="GO:0005125">
    <property type="term" value="F:cytokine activity"/>
    <property type="evidence" value="ECO:0007669"/>
    <property type="project" value="UniProtKB-KW"/>
</dbReference>
<dbReference type="Pfam" id="PF01291">
    <property type="entry name" value="LIF_OSM"/>
    <property type="match status" value="1"/>
</dbReference>
<name>A0A6P5L9V4_PHACI</name>
<dbReference type="GeneID" id="110215344"/>
<keyword evidence="3" id="KW-0964">Secreted</keyword>
<dbReference type="AlphaFoldDB" id="A0A6P5L9V4"/>
<dbReference type="CTD" id="5008"/>
<dbReference type="FunCoup" id="A0A6P5L9V4">
    <property type="interactions" value="677"/>
</dbReference>
<dbReference type="InterPro" id="IPR039578">
    <property type="entry name" value="OSM"/>
</dbReference>
<dbReference type="InterPro" id="IPR009079">
    <property type="entry name" value="4_helix_cytokine-like_core"/>
</dbReference>
<gene>
    <name evidence="5" type="primary">OSM</name>
</gene>
<keyword evidence="4" id="KW-1185">Reference proteome</keyword>
<dbReference type="InParanoid" id="A0A6P5L9V4"/>
<evidence type="ECO:0000256" key="2">
    <source>
        <dbReference type="ARBA" id="ARBA00022514"/>
    </source>
</evidence>
<accession>A0A6P5L9V4</accession>
<dbReference type="Proteomes" id="UP000515140">
    <property type="component" value="Unplaced"/>
</dbReference>
<dbReference type="PANTHER" id="PTHR14261">
    <property type="entry name" value="ONCOSTATIN M"/>
    <property type="match status" value="1"/>
</dbReference>
<dbReference type="InterPro" id="IPR001581">
    <property type="entry name" value="Leukemia_IF/oncostatin"/>
</dbReference>
<sequence>MGQAIPESYDTEASAEGPRGCPGLTCGLLWLCPAAGITCPAYEILLSQLKNMAKRDFLNSFMTDQGLNLPHLNDTCKRSSDFLVTETLKDLPPVTFLQTVSQNLRHVVQILKEPVFEAMNIYLQGIDNNVCCMLQKLPPAPTACPAPGSKRTLSPTPTVGSFSWKLERCKVIQSYQRFMEAVGKVLETWGPSPGQRNRNRRSLLNVLLGQRRKVRAG</sequence>
<reference evidence="5" key="1">
    <citation type="submission" date="2025-08" db="UniProtKB">
        <authorList>
            <consortium name="RefSeq"/>
        </authorList>
    </citation>
    <scope>IDENTIFICATION</scope>
    <source>
        <tissue evidence="5">Spleen</tissue>
    </source>
</reference>
<dbReference type="SMART" id="SM00080">
    <property type="entry name" value="LIF_OSM"/>
    <property type="match status" value="1"/>
</dbReference>
<dbReference type="GO" id="GO:0005615">
    <property type="term" value="C:extracellular space"/>
    <property type="evidence" value="ECO:0007669"/>
    <property type="project" value="UniProtKB-KW"/>
</dbReference>
<evidence type="ECO:0000313" key="5">
    <source>
        <dbReference type="RefSeq" id="XP_020852376.1"/>
    </source>
</evidence>
<protein>
    <submittedName>
        <fullName evidence="5">Oncostatin-M isoform X1</fullName>
    </submittedName>
</protein>
<dbReference type="KEGG" id="pcw:110215344"/>
<organism evidence="4 5">
    <name type="scientific">Phascolarctos cinereus</name>
    <name type="common">Koala</name>
    <dbReference type="NCBI Taxonomy" id="38626"/>
    <lineage>
        <taxon>Eukaryota</taxon>
        <taxon>Metazoa</taxon>
        <taxon>Chordata</taxon>
        <taxon>Craniata</taxon>
        <taxon>Vertebrata</taxon>
        <taxon>Euteleostomi</taxon>
        <taxon>Mammalia</taxon>
        <taxon>Metatheria</taxon>
        <taxon>Diprotodontia</taxon>
        <taxon>Phascolarctidae</taxon>
        <taxon>Phascolarctos</taxon>
    </lineage>
</organism>
<proteinExistence type="predicted"/>
<evidence type="ECO:0000256" key="3">
    <source>
        <dbReference type="ARBA" id="ARBA00022525"/>
    </source>
</evidence>
<dbReference type="RefSeq" id="XP_020852376.1">
    <property type="nucleotide sequence ID" value="XM_020996717.1"/>
</dbReference>
<comment type="subcellular location">
    <subcellularLocation>
        <location evidence="1">Secreted</location>
    </subcellularLocation>
</comment>
<evidence type="ECO:0000256" key="1">
    <source>
        <dbReference type="ARBA" id="ARBA00004613"/>
    </source>
</evidence>